<name>A0A559K0K6_9BACL</name>
<proteinExistence type="predicted"/>
<accession>A0A559K0K6</accession>
<organism evidence="3 4">
    <name type="scientific">Paenibacillus cremeus</name>
    <dbReference type="NCBI Taxonomy" id="2163881"/>
    <lineage>
        <taxon>Bacteria</taxon>
        <taxon>Bacillati</taxon>
        <taxon>Bacillota</taxon>
        <taxon>Bacilli</taxon>
        <taxon>Bacillales</taxon>
        <taxon>Paenibacillaceae</taxon>
        <taxon>Paenibacillus</taxon>
    </lineage>
</organism>
<keyword evidence="1" id="KW-0732">Signal</keyword>
<dbReference type="RefSeq" id="WP_144853692.1">
    <property type="nucleotide sequence ID" value="NZ_VNJI01000053.1"/>
</dbReference>
<dbReference type="Pfam" id="PF07833">
    <property type="entry name" value="Cu_amine_oxidN1"/>
    <property type="match status" value="1"/>
</dbReference>
<dbReference type="SUPFAM" id="SSF55383">
    <property type="entry name" value="Copper amine oxidase, domain N"/>
    <property type="match status" value="1"/>
</dbReference>
<dbReference type="OrthoDB" id="1736367at2"/>
<dbReference type="EMBL" id="VNJI01000053">
    <property type="protein sequence ID" value="TVY05663.1"/>
    <property type="molecule type" value="Genomic_DNA"/>
</dbReference>
<evidence type="ECO:0000256" key="1">
    <source>
        <dbReference type="SAM" id="SignalP"/>
    </source>
</evidence>
<gene>
    <name evidence="3" type="ORF">FPZ49_28725</name>
</gene>
<evidence type="ECO:0000259" key="2">
    <source>
        <dbReference type="Pfam" id="PF07833"/>
    </source>
</evidence>
<evidence type="ECO:0000313" key="4">
    <source>
        <dbReference type="Proteomes" id="UP000317036"/>
    </source>
</evidence>
<dbReference type="InterPro" id="IPR036582">
    <property type="entry name" value="Mao_N_sf"/>
</dbReference>
<feature type="signal peptide" evidence="1">
    <location>
        <begin position="1"/>
        <end position="25"/>
    </location>
</feature>
<dbReference type="Gene3D" id="3.30.457.10">
    <property type="entry name" value="Copper amine oxidase-like, N-terminal domain"/>
    <property type="match status" value="1"/>
</dbReference>
<dbReference type="InterPro" id="IPR012854">
    <property type="entry name" value="Cu_amine_oxidase-like_N"/>
</dbReference>
<dbReference type="Proteomes" id="UP000317036">
    <property type="component" value="Unassembled WGS sequence"/>
</dbReference>
<dbReference type="AlphaFoldDB" id="A0A559K0K6"/>
<comment type="caution">
    <text evidence="3">The sequence shown here is derived from an EMBL/GenBank/DDBJ whole genome shotgun (WGS) entry which is preliminary data.</text>
</comment>
<protein>
    <submittedName>
        <fullName evidence="3">Copper amine oxidase N-terminal domain-containing protein</fullName>
    </submittedName>
</protein>
<feature type="domain" description="Copper amine oxidase-like N-terminal" evidence="2">
    <location>
        <begin position="44"/>
        <end position="149"/>
    </location>
</feature>
<sequence>MNKLLASIALSTMIISSVGVLPAGAEESKNINIRLQIDNEEMQMNDSKIKVEKPFLDNGSTLVPLRVITTAFGATIKWNDQTQSVELAYGNQVIVLKIGSTEGTLNGKKIDIPVAPQLKNGTTMVPLRFISETFGAKVEFDASTQSITITGGVKLADTKDGGSNIDEDAGKTFIGDSYLQWSMKYPTGLIKSNQSFRDSSITFKDAKNEYALYIGISDLDSKLSNDALIKEITDDVSGTIISKTYVSNAKYPYASVVTKDSKSAYTVYRAIQQNNRLYIITLYVQKEENYKSDEKMSFYNDLIDSFAPEFTGSKSDVKDISTVKDGWRTYTDAQFRY</sequence>
<evidence type="ECO:0000313" key="3">
    <source>
        <dbReference type="EMBL" id="TVY05663.1"/>
    </source>
</evidence>
<reference evidence="3 4" key="1">
    <citation type="submission" date="2019-07" db="EMBL/GenBank/DDBJ databases">
        <authorList>
            <person name="Kim J."/>
        </authorList>
    </citation>
    <scope>NUCLEOTIDE SEQUENCE [LARGE SCALE GENOMIC DNA]</scope>
    <source>
        <strain evidence="3 4">JC52</strain>
    </source>
</reference>
<keyword evidence="4" id="KW-1185">Reference proteome</keyword>
<feature type="chain" id="PRO_5022137501" evidence="1">
    <location>
        <begin position="26"/>
        <end position="337"/>
    </location>
</feature>